<keyword evidence="1" id="KW-0732">Signal</keyword>
<evidence type="ECO:0000259" key="2">
    <source>
        <dbReference type="PROSITE" id="PS50983"/>
    </source>
</evidence>
<dbReference type="CDD" id="cd01144">
    <property type="entry name" value="BtuF"/>
    <property type="match status" value="1"/>
</dbReference>
<dbReference type="PANTHER" id="PTHR30535">
    <property type="entry name" value="VITAMIN B12-BINDING PROTEIN"/>
    <property type="match status" value="1"/>
</dbReference>
<accession>A0ABV7HQ59</accession>
<evidence type="ECO:0000256" key="1">
    <source>
        <dbReference type="ARBA" id="ARBA00022729"/>
    </source>
</evidence>
<comment type="caution">
    <text evidence="3">The sequence shown here is derived from an EMBL/GenBank/DDBJ whole genome shotgun (WGS) entry which is preliminary data.</text>
</comment>
<evidence type="ECO:0000313" key="3">
    <source>
        <dbReference type="EMBL" id="MFC3154675.1"/>
    </source>
</evidence>
<organism evidence="3 4">
    <name type="scientific">Gilvimarinus japonicus</name>
    <dbReference type="NCBI Taxonomy" id="1796469"/>
    <lineage>
        <taxon>Bacteria</taxon>
        <taxon>Pseudomonadati</taxon>
        <taxon>Pseudomonadota</taxon>
        <taxon>Gammaproteobacteria</taxon>
        <taxon>Cellvibrionales</taxon>
        <taxon>Cellvibrionaceae</taxon>
        <taxon>Gilvimarinus</taxon>
    </lineage>
</organism>
<dbReference type="EMBL" id="JBHRTL010000006">
    <property type="protein sequence ID" value="MFC3154675.1"/>
    <property type="molecule type" value="Genomic_DNA"/>
</dbReference>
<sequence length="292" mass="31524">MFWLGAIAGAVCAAPIEVTDARGKLITLNAPAERIVALAPHLVENAYSAGAGGKLVAAVSYSDYPPAAQKLPEVGTYKTVSLESVLALKPDLVLAWSSGNGLTAANQLERLGITVYVDEPRTLDDIAREVRTIGLLAGTAQAANKTADAWLARLQKLREAHHSSKAVSVFYQVWNQPLQTLNGEHLVSDVIRLCGGRNAFADAVSLAPKINVESVLGRNPDVIVASGMGEERPEWLDEWKQYPALTAVANNHLFFVPPDIIQRHTLRILDGAELMCQRLDQARAQITVSEHP</sequence>
<proteinExistence type="predicted"/>
<dbReference type="Pfam" id="PF01497">
    <property type="entry name" value="Peripla_BP_2"/>
    <property type="match status" value="1"/>
</dbReference>
<dbReference type="Proteomes" id="UP001595548">
    <property type="component" value="Unassembled WGS sequence"/>
</dbReference>
<gene>
    <name evidence="3" type="ORF">ACFOEB_05615</name>
</gene>
<evidence type="ECO:0000313" key="4">
    <source>
        <dbReference type="Proteomes" id="UP001595548"/>
    </source>
</evidence>
<dbReference type="SUPFAM" id="SSF53807">
    <property type="entry name" value="Helical backbone' metal receptor"/>
    <property type="match status" value="1"/>
</dbReference>
<dbReference type="PANTHER" id="PTHR30535:SF34">
    <property type="entry name" value="MOLYBDATE-BINDING PROTEIN MOLA"/>
    <property type="match status" value="1"/>
</dbReference>
<dbReference type="InterPro" id="IPR002491">
    <property type="entry name" value="ABC_transptr_periplasmic_BD"/>
</dbReference>
<protein>
    <submittedName>
        <fullName evidence="3">Cobalamin-binding protein</fullName>
    </submittedName>
</protein>
<name>A0ABV7HQ59_9GAMM</name>
<keyword evidence="4" id="KW-1185">Reference proteome</keyword>
<dbReference type="InterPro" id="IPR050902">
    <property type="entry name" value="ABC_Transporter_SBP"/>
</dbReference>
<reference evidence="4" key="1">
    <citation type="journal article" date="2019" name="Int. J. Syst. Evol. Microbiol.">
        <title>The Global Catalogue of Microorganisms (GCM) 10K type strain sequencing project: providing services to taxonomists for standard genome sequencing and annotation.</title>
        <authorList>
            <consortium name="The Broad Institute Genomics Platform"/>
            <consortium name="The Broad Institute Genome Sequencing Center for Infectious Disease"/>
            <person name="Wu L."/>
            <person name="Ma J."/>
        </authorList>
    </citation>
    <scope>NUCLEOTIDE SEQUENCE [LARGE SCALE GENOMIC DNA]</scope>
    <source>
        <strain evidence="4">KCTC 52141</strain>
    </source>
</reference>
<dbReference type="InterPro" id="IPR054828">
    <property type="entry name" value="Vit_B12_bind_prot"/>
</dbReference>
<dbReference type="NCBIfam" id="NF038402">
    <property type="entry name" value="TroA_like"/>
    <property type="match status" value="1"/>
</dbReference>
<dbReference type="RefSeq" id="WP_382416627.1">
    <property type="nucleotide sequence ID" value="NZ_AP031500.1"/>
</dbReference>
<dbReference type="PROSITE" id="PS50983">
    <property type="entry name" value="FE_B12_PBP"/>
    <property type="match status" value="1"/>
</dbReference>
<feature type="domain" description="Fe/B12 periplasmic-binding" evidence="2">
    <location>
        <begin position="34"/>
        <end position="283"/>
    </location>
</feature>
<dbReference type="Gene3D" id="3.40.50.1980">
    <property type="entry name" value="Nitrogenase molybdenum iron protein domain"/>
    <property type="match status" value="2"/>
</dbReference>